<evidence type="ECO:0000313" key="3">
    <source>
        <dbReference type="EMBL" id="ATY83893.1"/>
    </source>
</evidence>
<feature type="domain" description="Calcineurin-like phosphoesterase" evidence="2">
    <location>
        <begin position="12"/>
        <end position="212"/>
    </location>
</feature>
<protein>
    <recommendedName>
        <fullName evidence="2">Calcineurin-like phosphoesterase domain-containing protein</fullName>
    </recommendedName>
</protein>
<dbReference type="KEGG" id="kyr:CVV65_02030"/>
<dbReference type="GO" id="GO:0016787">
    <property type="term" value="F:hydrolase activity"/>
    <property type="evidence" value="ECO:0007669"/>
    <property type="project" value="UniProtKB-KW"/>
</dbReference>
<gene>
    <name evidence="3" type="ORF">CVV65_02030</name>
</gene>
<dbReference type="Proteomes" id="UP000231932">
    <property type="component" value="Chromosome"/>
</dbReference>
<dbReference type="EMBL" id="CP024955">
    <property type="protein sequence ID" value="ATY83893.1"/>
    <property type="molecule type" value="Genomic_DNA"/>
</dbReference>
<organism evidence="3 4">
    <name type="scientific">Kyrpidia spormannii</name>
    <dbReference type="NCBI Taxonomy" id="2055160"/>
    <lineage>
        <taxon>Bacteria</taxon>
        <taxon>Bacillati</taxon>
        <taxon>Bacillota</taxon>
        <taxon>Bacilli</taxon>
        <taxon>Bacillales</taxon>
        <taxon>Alicyclobacillaceae</taxon>
        <taxon>Kyrpidia</taxon>
    </lineage>
</organism>
<evidence type="ECO:0000256" key="1">
    <source>
        <dbReference type="ARBA" id="ARBA00022801"/>
    </source>
</evidence>
<keyword evidence="4" id="KW-1185">Reference proteome</keyword>
<dbReference type="CDD" id="cd00840">
    <property type="entry name" value="MPP_Mre11_N"/>
    <property type="match status" value="1"/>
</dbReference>
<dbReference type="AlphaFoldDB" id="A0A2K8N304"/>
<dbReference type="Gene3D" id="3.60.21.10">
    <property type="match status" value="1"/>
</dbReference>
<dbReference type="Pfam" id="PF00149">
    <property type="entry name" value="Metallophos"/>
    <property type="match status" value="1"/>
</dbReference>
<reference evidence="4" key="1">
    <citation type="submission" date="2017-11" db="EMBL/GenBank/DDBJ databases">
        <title>Complete Genome Sequence of Kyrpidia sp. Strain EA-1, a thermophilic, hydrogen-oxidizing Bacterium, isolated from the Azores.</title>
        <authorList>
            <person name="Reiner J.E."/>
            <person name="Lapp C.J."/>
            <person name="Bunk B."/>
            <person name="Gescher J."/>
        </authorList>
    </citation>
    <scope>NUCLEOTIDE SEQUENCE [LARGE SCALE GENOMIC DNA]</scope>
    <source>
        <strain evidence="4">EA-1</strain>
    </source>
</reference>
<dbReference type="InterPro" id="IPR050535">
    <property type="entry name" value="DNA_Repair-Maintenance_Comp"/>
</dbReference>
<dbReference type="PANTHER" id="PTHR30337">
    <property type="entry name" value="COMPONENT OF ATP-DEPENDENT DSDNA EXONUCLEASE"/>
    <property type="match status" value="1"/>
</dbReference>
<dbReference type="PIRSF" id="PIRSF033091">
    <property type="entry name" value="Pesterase_YhaO"/>
    <property type="match status" value="1"/>
</dbReference>
<dbReference type="InterPro" id="IPR014576">
    <property type="entry name" value="Pesterase_YhaO"/>
</dbReference>
<sequence length="428" mass="48036">MRWGVGPVDRLKLVHCADLHLDSPFVGLEGEDAALQDRLYEATFDSFSRIVDVCLQEQADALTVGGDVYDRETRSLRAQLRFRDELARLSQAGIPVFVVHGNHDPLSGWSHRLTWPEGVHVFGPKVEAVPLIRGGREVARIWGVSYGQAEVRENPAPEFAAAVADNSGEGWRIGLLHANVGGDPGHESYAPCSVEELADVGMDLWLLGHVHGARFWHHRGVHFLYAGTSQGRHRREKGPKGCYILTLGPNGVEAEFRATDSLRWEDIEISIGGITGEEELFQVLDDRLEKVRKAAGRPVIVDVRFVGRGPVAGLLRRDGFLEEWLSESRTRWFGGGNDVWINRLDAVVGGERNLEKWLDEPTFVGELLRYVQERREAGQWAVEAQEVLGKVIRFVHRRGEPEDWIDVEDWTDRAVERLLDELVAEGES</sequence>
<dbReference type="InterPro" id="IPR029052">
    <property type="entry name" value="Metallo-depent_PP-like"/>
</dbReference>
<evidence type="ECO:0000259" key="2">
    <source>
        <dbReference type="Pfam" id="PF00149"/>
    </source>
</evidence>
<dbReference type="PANTHER" id="PTHR30337:SF7">
    <property type="entry name" value="PHOSPHOESTERASE"/>
    <property type="match status" value="1"/>
</dbReference>
<accession>A0A2K8N304</accession>
<proteinExistence type="predicted"/>
<dbReference type="InterPro" id="IPR041796">
    <property type="entry name" value="Mre11_N"/>
</dbReference>
<dbReference type="InterPro" id="IPR004843">
    <property type="entry name" value="Calcineurin-like_PHP"/>
</dbReference>
<keyword evidence="1" id="KW-0378">Hydrolase</keyword>
<dbReference type="SUPFAM" id="SSF56300">
    <property type="entry name" value="Metallo-dependent phosphatases"/>
    <property type="match status" value="1"/>
</dbReference>
<evidence type="ECO:0000313" key="4">
    <source>
        <dbReference type="Proteomes" id="UP000231932"/>
    </source>
</evidence>
<name>A0A2K8N304_9BACL</name>